<gene>
    <name evidence="2" type="ORF">OE88DRAFT_1730661</name>
</gene>
<feature type="region of interest" description="Disordered" evidence="1">
    <location>
        <begin position="152"/>
        <end position="219"/>
    </location>
</feature>
<feature type="compositionally biased region" description="Polar residues" evidence="1">
    <location>
        <begin position="205"/>
        <end position="214"/>
    </location>
</feature>
<accession>A0A5C3NHT0</accession>
<dbReference type="Proteomes" id="UP000305948">
    <property type="component" value="Unassembled WGS sequence"/>
</dbReference>
<protein>
    <submittedName>
        <fullName evidence="2">Uncharacterized protein</fullName>
    </submittedName>
</protein>
<proteinExistence type="predicted"/>
<evidence type="ECO:0000313" key="3">
    <source>
        <dbReference type="Proteomes" id="UP000305948"/>
    </source>
</evidence>
<feature type="compositionally biased region" description="Polar residues" evidence="1">
    <location>
        <begin position="252"/>
        <end position="261"/>
    </location>
</feature>
<sequence>MASPSSLPSHTVFLALQYIAPPSSITQPLPPHLLSRALLQRHHFLGIASDDAQEYLCWPSSLSDVRERVIALLEDLPRIEPEDAHYDVQYTSDEESTYAHAHIPSDIPSDGDGDLRLVFQWDGDEWKYHDAALMPFPTNSRPDLELPPAASLVVPQSVSSSAESSEVRDDDPAAPTLESDDDDDYWNSYGAGDDGEEESIPHRATNATSTADTNMSEEEAAEAAYWAQYSSVHGTADSTIPSPLPAHRRQVLQPQTRPSDSGDTDPQIVHFPPRDCPSPVTLSNLLRNASPRDSFSEPYSLPTSPPFEGSEVTVQILDSTDADGDSSDGSSEDTKILSPKVESPAAEQVASDEKSPIVNREDGVEAALKASITGVYQLWKSTRPADAATEQDRKEEFLRVVRDMVIGLP</sequence>
<name>A0A5C3NHT0_9AGAM</name>
<organism evidence="2 3">
    <name type="scientific">Heliocybe sulcata</name>
    <dbReference type="NCBI Taxonomy" id="5364"/>
    <lineage>
        <taxon>Eukaryota</taxon>
        <taxon>Fungi</taxon>
        <taxon>Dikarya</taxon>
        <taxon>Basidiomycota</taxon>
        <taxon>Agaricomycotina</taxon>
        <taxon>Agaricomycetes</taxon>
        <taxon>Gloeophyllales</taxon>
        <taxon>Gloeophyllaceae</taxon>
        <taxon>Heliocybe</taxon>
    </lineage>
</organism>
<evidence type="ECO:0000313" key="2">
    <source>
        <dbReference type="EMBL" id="TFK57274.1"/>
    </source>
</evidence>
<dbReference type="EMBL" id="ML213503">
    <property type="protein sequence ID" value="TFK57274.1"/>
    <property type="molecule type" value="Genomic_DNA"/>
</dbReference>
<feature type="region of interest" description="Disordered" evidence="1">
    <location>
        <begin position="235"/>
        <end position="359"/>
    </location>
</feature>
<dbReference type="STRING" id="5364.A0A5C3NHT0"/>
<dbReference type="AlphaFoldDB" id="A0A5C3NHT0"/>
<feature type="compositionally biased region" description="Polar residues" evidence="1">
    <location>
        <begin position="280"/>
        <end position="293"/>
    </location>
</feature>
<evidence type="ECO:0000256" key="1">
    <source>
        <dbReference type="SAM" id="MobiDB-lite"/>
    </source>
</evidence>
<dbReference type="OrthoDB" id="2270193at2759"/>
<reference evidence="2 3" key="1">
    <citation type="journal article" date="2019" name="Nat. Ecol. Evol.">
        <title>Megaphylogeny resolves global patterns of mushroom evolution.</title>
        <authorList>
            <person name="Varga T."/>
            <person name="Krizsan K."/>
            <person name="Foldi C."/>
            <person name="Dima B."/>
            <person name="Sanchez-Garcia M."/>
            <person name="Sanchez-Ramirez S."/>
            <person name="Szollosi G.J."/>
            <person name="Szarkandi J.G."/>
            <person name="Papp V."/>
            <person name="Albert L."/>
            <person name="Andreopoulos W."/>
            <person name="Angelini C."/>
            <person name="Antonin V."/>
            <person name="Barry K.W."/>
            <person name="Bougher N.L."/>
            <person name="Buchanan P."/>
            <person name="Buyck B."/>
            <person name="Bense V."/>
            <person name="Catcheside P."/>
            <person name="Chovatia M."/>
            <person name="Cooper J."/>
            <person name="Damon W."/>
            <person name="Desjardin D."/>
            <person name="Finy P."/>
            <person name="Geml J."/>
            <person name="Haridas S."/>
            <person name="Hughes K."/>
            <person name="Justo A."/>
            <person name="Karasinski D."/>
            <person name="Kautmanova I."/>
            <person name="Kiss B."/>
            <person name="Kocsube S."/>
            <person name="Kotiranta H."/>
            <person name="LaButti K.M."/>
            <person name="Lechner B.E."/>
            <person name="Liimatainen K."/>
            <person name="Lipzen A."/>
            <person name="Lukacs Z."/>
            <person name="Mihaltcheva S."/>
            <person name="Morgado L.N."/>
            <person name="Niskanen T."/>
            <person name="Noordeloos M.E."/>
            <person name="Ohm R.A."/>
            <person name="Ortiz-Santana B."/>
            <person name="Ovrebo C."/>
            <person name="Racz N."/>
            <person name="Riley R."/>
            <person name="Savchenko A."/>
            <person name="Shiryaev A."/>
            <person name="Soop K."/>
            <person name="Spirin V."/>
            <person name="Szebenyi C."/>
            <person name="Tomsovsky M."/>
            <person name="Tulloss R.E."/>
            <person name="Uehling J."/>
            <person name="Grigoriev I.V."/>
            <person name="Vagvolgyi C."/>
            <person name="Papp T."/>
            <person name="Martin F.M."/>
            <person name="Miettinen O."/>
            <person name="Hibbett D.S."/>
            <person name="Nagy L.G."/>
        </authorList>
    </citation>
    <scope>NUCLEOTIDE SEQUENCE [LARGE SCALE GENOMIC DNA]</scope>
    <source>
        <strain evidence="2 3">OMC1185</strain>
    </source>
</reference>
<keyword evidence="3" id="KW-1185">Reference proteome</keyword>